<evidence type="ECO:0000256" key="4">
    <source>
        <dbReference type="ARBA" id="ARBA00022771"/>
    </source>
</evidence>
<reference evidence="13" key="2">
    <citation type="submission" date="2025-08" db="UniProtKB">
        <authorList>
            <consortium name="RefSeq"/>
        </authorList>
    </citation>
    <scope>IDENTIFICATION</scope>
    <source>
        <tissue evidence="13">Leaves</tissue>
    </source>
</reference>
<dbReference type="GO" id="GO:0006355">
    <property type="term" value="P:regulation of DNA-templated transcription"/>
    <property type="evidence" value="ECO:0007669"/>
    <property type="project" value="TreeGrafter"/>
</dbReference>
<evidence type="ECO:0000256" key="9">
    <source>
        <dbReference type="PROSITE-ProRule" id="PRU00024"/>
    </source>
</evidence>
<keyword evidence="4 9" id="KW-0863">Zinc-finger</keyword>
<protein>
    <submittedName>
        <fullName evidence="13">B-box zinc finger protein 20</fullName>
    </submittedName>
</protein>
<comment type="subcellular location">
    <subcellularLocation>
        <location evidence="1">Nucleus</location>
    </subcellularLocation>
</comment>
<feature type="region of interest" description="Disordered" evidence="10">
    <location>
        <begin position="109"/>
        <end position="158"/>
    </location>
</feature>
<dbReference type="CDD" id="cd19821">
    <property type="entry name" value="Bbox1_BBX-like"/>
    <property type="match status" value="2"/>
</dbReference>
<evidence type="ECO:0000256" key="8">
    <source>
        <dbReference type="ARBA" id="ARBA00023242"/>
    </source>
</evidence>
<dbReference type="Gene3D" id="3.30.160.60">
    <property type="entry name" value="Classic Zinc Finger"/>
    <property type="match status" value="1"/>
</dbReference>
<feature type="domain" description="B box-type" evidence="11">
    <location>
        <begin position="53"/>
        <end position="100"/>
    </location>
</feature>
<dbReference type="Pfam" id="PF00643">
    <property type="entry name" value="zf-B_box"/>
    <property type="match status" value="1"/>
</dbReference>
<evidence type="ECO:0000259" key="11">
    <source>
        <dbReference type="PROSITE" id="PS50119"/>
    </source>
</evidence>
<dbReference type="RefSeq" id="XP_027112173.2">
    <property type="nucleotide sequence ID" value="XM_027256372.2"/>
</dbReference>
<dbReference type="AlphaFoldDB" id="A0A6P6W9P7"/>
<feature type="compositionally biased region" description="Polar residues" evidence="10">
    <location>
        <begin position="124"/>
        <end position="142"/>
    </location>
</feature>
<keyword evidence="5" id="KW-0862">Zinc</keyword>
<keyword evidence="2" id="KW-0479">Metal-binding</keyword>
<accession>A0A6P6W9P7</accession>
<evidence type="ECO:0000256" key="10">
    <source>
        <dbReference type="SAM" id="MobiDB-lite"/>
    </source>
</evidence>
<evidence type="ECO:0000313" key="13">
    <source>
        <dbReference type="RefSeq" id="XP_027112173.2"/>
    </source>
</evidence>
<evidence type="ECO:0000256" key="6">
    <source>
        <dbReference type="ARBA" id="ARBA00023015"/>
    </source>
</evidence>
<keyword evidence="12" id="KW-1185">Reference proteome</keyword>
<dbReference type="GO" id="GO:0005634">
    <property type="term" value="C:nucleus"/>
    <property type="evidence" value="ECO:0007669"/>
    <property type="project" value="UniProtKB-SubCell"/>
</dbReference>
<keyword evidence="8" id="KW-0539">Nucleus</keyword>
<evidence type="ECO:0000256" key="1">
    <source>
        <dbReference type="ARBA" id="ARBA00004123"/>
    </source>
</evidence>
<keyword evidence="7" id="KW-0804">Transcription</keyword>
<dbReference type="InterPro" id="IPR051979">
    <property type="entry name" value="B-box_zinc_finger"/>
</dbReference>
<dbReference type="GO" id="GO:0000976">
    <property type="term" value="F:transcription cis-regulatory region binding"/>
    <property type="evidence" value="ECO:0007669"/>
    <property type="project" value="UniProtKB-ARBA"/>
</dbReference>
<evidence type="ECO:0000256" key="7">
    <source>
        <dbReference type="ARBA" id="ARBA00023163"/>
    </source>
</evidence>
<dbReference type="InterPro" id="IPR000315">
    <property type="entry name" value="Znf_B-box"/>
</dbReference>
<dbReference type="GeneID" id="113731228"/>
<keyword evidence="3" id="KW-0677">Repeat</keyword>
<dbReference type="Proteomes" id="UP001652660">
    <property type="component" value="Chromosome 2e"/>
</dbReference>
<keyword evidence="6" id="KW-0805">Transcription regulation</keyword>
<dbReference type="InterPro" id="IPR049808">
    <property type="entry name" value="CONSTANS-like_Bbox1"/>
</dbReference>
<dbReference type="SMART" id="SM00336">
    <property type="entry name" value="BBOX"/>
    <property type="match status" value="2"/>
</dbReference>
<evidence type="ECO:0000256" key="5">
    <source>
        <dbReference type="ARBA" id="ARBA00022833"/>
    </source>
</evidence>
<sequence>MKIQCDVCNTDEASVFCSADEAALCQACDHRVHHANKLASKHHRFSLLHHPLKDSPFCDICQERRALLFCQQDRALLCRECDIPVHKANQHTQKHDRFLLTGVRLSASSSANQTPSSSTVSYAAGSTRTAKTESKSASSVNDPHNLRANSTAKTSKSTSNHLSFEIESHWTNQEGSVATSSISEYLTETLPGWHVEDFLDPPSSFPYVISSDSLQTHDQTTSPIAYEEFECTAGYFSNVKDLAHWVPAPQAPI</sequence>
<feature type="domain" description="B box-type" evidence="11">
    <location>
        <begin position="1"/>
        <end position="47"/>
    </location>
</feature>
<dbReference type="PANTHER" id="PTHR31832">
    <property type="entry name" value="B-BOX ZINC FINGER PROTEIN 22"/>
    <property type="match status" value="1"/>
</dbReference>
<feature type="compositionally biased region" description="Low complexity" evidence="10">
    <location>
        <begin position="148"/>
        <end position="158"/>
    </location>
</feature>
<reference evidence="12" key="1">
    <citation type="journal article" date="2025" name="Foods">
        <title>Unveiling the Microbial Signatures of Arabica Coffee Cherries: Insights into Ripeness Specific Diversity, Functional Traits, and Implications for Quality and Safety.</title>
        <authorList>
            <consortium name="RefSeq"/>
            <person name="Tenea G.N."/>
            <person name="Cifuentes V."/>
            <person name="Reyes P."/>
            <person name="Cevallos-Vallejos M."/>
        </authorList>
    </citation>
    <scope>NUCLEOTIDE SEQUENCE [LARGE SCALE GENOMIC DNA]</scope>
</reference>
<feature type="compositionally biased region" description="Low complexity" evidence="10">
    <location>
        <begin position="109"/>
        <end position="121"/>
    </location>
</feature>
<name>A0A6P6W9P7_COFAR</name>
<dbReference type="OrthoDB" id="153872at2759"/>
<proteinExistence type="predicted"/>
<gene>
    <name evidence="13" type="primary">LOC113731228</name>
</gene>
<evidence type="ECO:0000256" key="3">
    <source>
        <dbReference type="ARBA" id="ARBA00022737"/>
    </source>
</evidence>
<dbReference type="PROSITE" id="PS50119">
    <property type="entry name" value="ZF_BBOX"/>
    <property type="match status" value="2"/>
</dbReference>
<evidence type="ECO:0000256" key="2">
    <source>
        <dbReference type="ARBA" id="ARBA00022723"/>
    </source>
</evidence>
<dbReference type="GO" id="GO:0009640">
    <property type="term" value="P:photomorphogenesis"/>
    <property type="evidence" value="ECO:0007669"/>
    <property type="project" value="TreeGrafter"/>
</dbReference>
<dbReference type="PANTHER" id="PTHR31832:SF87">
    <property type="entry name" value="B-BOX ZINC FINGER PROTEIN 20"/>
    <property type="match status" value="1"/>
</dbReference>
<organism evidence="12 13">
    <name type="scientific">Coffea arabica</name>
    <name type="common">Arabian coffee</name>
    <dbReference type="NCBI Taxonomy" id="13443"/>
    <lineage>
        <taxon>Eukaryota</taxon>
        <taxon>Viridiplantae</taxon>
        <taxon>Streptophyta</taxon>
        <taxon>Embryophyta</taxon>
        <taxon>Tracheophyta</taxon>
        <taxon>Spermatophyta</taxon>
        <taxon>Magnoliopsida</taxon>
        <taxon>eudicotyledons</taxon>
        <taxon>Gunneridae</taxon>
        <taxon>Pentapetalae</taxon>
        <taxon>asterids</taxon>
        <taxon>lamiids</taxon>
        <taxon>Gentianales</taxon>
        <taxon>Rubiaceae</taxon>
        <taxon>Ixoroideae</taxon>
        <taxon>Gardenieae complex</taxon>
        <taxon>Bertiereae - Coffeeae clade</taxon>
        <taxon>Coffeeae</taxon>
        <taxon>Coffea</taxon>
    </lineage>
</organism>
<dbReference type="GO" id="GO:0008270">
    <property type="term" value="F:zinc ion binding"/>
    <property type="evidence" value="ECO:0007669"/>
    <property type="project" value="UniProtKB-KW"/>
</dbReference>
<evidence type="ECO:0000313" key="12">
    <source>
        <dbReference type="Proteomes" id="UP001652660"/>
    </source>
</evidence>